<evidence type="ECO:0000256" key="4">
    <source>
        <dbReference type="ARBA" id="ARBA00022771"/>
    </source>
</evidence>
<dbReference type="GO" id="GO:0016020">
    <property type="term" value="C:membrane"/>
    <property type="evidence" value="ECO:0007669"/>
    <property type="project" value="UniProtKB-SubCell"/>
</dbReference>
<evidence type="ECO:0000313" key="12">
    <source>
        <dbReference type="Proteomes" id="UP001202328"/>
    </source>
</evidence>
<gene>
    <name evidence="11" type="ORF">MKW98_026048</name>
</gene>
<comment type="subcellular location">
    <subcellularLocation>
        <location evidence="1">Membrane</location>
    </subcellularLocation>
</comment>
<dbReference type="InterPro" id="IPR001841">
    <property type="entry name" value="Znf_RING"/>
</dbReference>
<evidence type="ECO:0000256" key="7">
    <source>
        <dbReference type="ARBA" id="ARBA00023136"/>
    </source>
</evidence>
<dbReference type="GO" id="GO:0008270">
    <property type="term" value="F:zinc ion binding"/>
    <property type="evidence" value="ECO:0007669"/>
    <property type="project" value="UniProtKB-KW"/>
</dbReference>
<evidence type="ECO:0000259" key="10">
    <source>
        <dbReference type="PROSITE" id="PS50089"/>
    </source>
</evidence>
<dbReference type="PANTHER" id="PTHR46539:SF1">
    <property type="entry name" value="E3 UBIQUITIN-PROTEIN LIGASE ATL42"/>
    <property type="match status" value="1"/>
</dbReference>
<keyword evidence="4 8" id="KW-0863">Zinc-finger</keyword>
<keyword evidence="7 9" id="KW-0472">Membrane</keyword>
<dbReference type="Proteomes" id="UP001202328">
    <property type="component" value="Unassembled WGS sequence"/>
</dbReference>
<dbReference type="PANTHER" id="PTHR46539">
    <property type="entry name" value="E3 UBIQUITIN-PROTEIN LIGASE ATL42"/>
    <property type="match status" value="1"/>
</dbReference>
<evidence type="ECO:0000256" key="1">
    <source>
        <dbReference type="ARBA" id="ARBA00004370"/>
    </source>
</evidence>
<evidence type="ECO:0000313" key="11">
    <source>
        <dbReference type="EMBL" id="KAI3842258.1"/>
    </source>
</evidence>
<reference evidence="11" key="1">
    <citation type="submission" date="2022-04" db="EMBL/GenBank/DDBJ databases">
        <title>A functionally conserved STORR gene fusion in Papaver species that diverged 16.8 million years ago.</title>
        <authorList>
            <person name="Catania T."/>
        </authorList>
    </citation>
    <scope>NUCLEOTIDE SEQUENCE</scope>
    <source>
        <strain evidence="11">S-188037</strain>
    </source>
</reference>
<dbReference type="InterPro" id="IPR013083">
    <property type="entry name" value="Znf_RING/FYVE/PHD"/>
</dbReference>
<keyword evidence="12" id="KW-1185">Reference proteome</keyword>
<keyword evidence="3" id="KW-0479">Metal-binding</keyword>
<dbReference type="EMBL" id="JAJJMB010017069">
    <property type="protein sequence ID" value="KAI3842258.1"/>
    <property type="molecule type" value="Genomic_DNA"/>
</dbReference>
<feature type="transmembrane region" description="Helical" evidence="9">
    <location>
        <begin position="21"/>
        <end position="42"/>
    </location>
</feature>
<proteinExistence type="predicted"/>
<dbReference type="Gene3D" id="3.30.40.10">
    <property type="entry name" value="Zinc/RING finger domain, C3HC4 (zinc finger)"/>
    <property type="match status" value="1"/>
</dbReference>
<feature type="domain" description="RING-type" evidence="10">
    <location>
        <begin position="136"/>
        <end position="164"/>
    </location>
</feature>
<dbReference type="AlphaFoldDB" id="A0AAD4RXY3"/>
<evidence type="ECO:0000256" key="5">
    <source>
        <dbReference type="ARBA" id="ARBA00022833"/>
    </source>
</evidence>
<dbReference type="PROSITE" id="PS50089">
    <property type="entry name" value="ZF_RING_2"/>
    <property type="match status" value="1"/>
</dbReference>
<comment type="caution">
    <text evidence="11">The sequence shown here is derived from an EMBL/GenBank/DDBJ whole genome shotgun (WGS) entry which is preliminary data.</text>
</comment>
<dbReference type="Pfam" id="PF17123">
    <property type="entry name" value="zf-RING_11"/>
    <property type="match status" value="1"/>
</dbReference>
<dbReference type="SUPFAM" id="SSF57850">
    <property type="entry name" value="RING/U-box"/>
    <property type="match status" value="1"/>
</dbReference>
<keyword evidence="2 9" id="KW-0812">Transmembrane</keyword>
<accession>A0AAD4RXY3</accession>
<evidence type="ECO:0000256" key="6">
    <source>
        <dbReference type="ARBA" id="ARBA00022989"/>
    </source>
</evidence>
<evidence type="ECO:0000256" key="3">
    <source>
        <dbReference type="ARBA" id="ARBA00022723"/>
    </source>
</evidence>
<organism evidence="11 12">
    <name type="scientific">Papaver atlanticum</name>
    <dbReference type="NCBI Taxonomy" id="357466"/>
    <lineage>
        <taxon>Eukaryota</taxon>
        <taxon>Viridiplantae</taxon>
        <taxon>Streptophyta</taxon>
        <taxon>Embryophyta</taxon>
        <taxon>Tracheophyta</taxon>
        <taxon>Spermatophyta</taxon>
        <taxon>Magnoliopsida</taxon>
        <taxon>Ranunculales</taxon>
        <taxon>Papaveraceae</taxon>
        <taxon>Papaveroideae</taxon>
        <taxon>Papaver</taxon>
    </lineage>
</organism>
<protein>
    <recommendedName>
        <fullName evidence="10">RING-type domain-containing protein</fullName>
    </recommendedName>
</protein>
<sequence>MNTQSCFHHEFEKRVMVKKNINFGVNIQWFTSIYLILLLLPYTSAQSDNDRPPLSLKSKVGYWVAVSICCGVMILCIVYIGFLICLCCYEERGFSVTQQQRQQRTINHVLKIFGQLTQFLVFLHPDVKNKENVIECAVCLENFKDGDELRLVLPCNHVFHTKCIDP</sequence>
<name>A0AAD4RXY3_9MAGN</name>
<keyword evidence="6 9" id="KW-1133">Transmembrane helix</keyword>
<evidence type="ECO:0000256" key="2">
    <source>
        <dbReference type="ARBA" id="ARBA00022692"/>
    </source>
</evidence>
<evidence type="ECO:0000256" key="8">
    <source>
        <dbReference type="PROSITE-ProRule" id="PRU00175"/>
    </source>
</evidence>
<feature type="transmembrane region" description="Helical" evidence="9">
    <location>
        <begin position="62"/>
        <end position="89"/>
    </location>
</feature>
<keyword evidence="5" id="KW-0862">Zinc</keyword>
<evidence type="ECO:0000256" key="9">
    <source>
        <dbReference type="SAM" id="Phobius"/>
    </source>
</evidence>